<feature type="transmembrane region" description="Helical" evidence="2">
    <location>
        <begin position="221"/>
        <end position="241"/>
    </location>
</feature>
<name>A0A2H3KLF3_9CHLR</name>
<dbReference type="SMART" id="SM00065">
    <property type="entry name" value="GAF"/>
    <property type="match status" value="3"/>
</dbReference>
<proteinExistence type="predicted"/>
<sequence length="1044" mass="114183">MLGCESLLSFAMVKHERLLMLYALLVGLPGWLWLLFAPWFVPSLPALLLFAALALAIDALSFRTSFAEVYGLAGVVLLTAALSLGPGAAALIAALEGAVSGLLLTLIYNRPRTLYYLVARPFLRGGMRAAGVLLGAMLATAATGRSQYDPATLDPVALLIWSMLSLFGVIQLTRVGREWLQGGLSAVFAWWQRTWYLALGAELLPLPLALLGAAIYRELGIAYFLLAGLAMVAAAAAVRRASLNLASQRRSVRELAMLNEVSRAIIRSELDVETLCELVYREAGKVVDTSSFHIGLFEGSRYTLMVRVQDNVRLPRLTVDLADGDGLIGWMHQTGKALLVEDFLEEMKHLPARPRYQSERPPRSGIYVPLLIGEEVIGSLSVQSYQPGAFEANDLRLLSLIADQAAVAITRARAFSEARRRAVQLQAIQQVSERITAILDLEQLLPAIVRLIHEHFAYHPVHIFTLKPGDERIYFRASTATDEQLEAVRTRPLMIGQGLIGATARSREVILIGDVQRDPRYIAGNNTTRSELVVPLRIGAEVVGILDVQSAEVNDFDADDLFVMRTLADQIAIAIDSANIYRAQQEEAWTLNALLQVAENIGRANCVEDLLATAVRLPPILLGAARCYLLLWEQETFVVRASYGVTGKLRDALSGVPMTLTEAPLLARIYSLQTSQPMPLIRISGAEERARVWPALTSIHAGQSLVALPLTGRSGHLGALVLDFDEVIAEFDTRQINLCIGAARQVAAALESLQLAQEAEVATKLEQEIKVARELQTALLPSRSPQLEGWQIASAWRSARMVGGDFFDFWRLPFHPPLPEGDERATPLGFVIADVSDKGVPAALFMALSRSLVRAAALDGSSPSVALERANRWINRDSESGMFVTLFYGILQPDTGQVRYSVAGHNPPLHYHASDGTITELRTPGIALGVLEEIQLNEAEICLEPGDILLCYTDGATETIDEFQSEFGTDRLRDLIRLHHLEHAEVLVAAILEAVATYGRGQPPYDDITLLVLKCDRVYRAAPTVLKDAMHPDGLDGSDASLRS</sequence>
<feature type="domain" description="GAF" evidence="3">
    <location>
        <begin position="606"/>
        <end position="760"/>
    </location>
</feature>
<feature type="transmembrane region" description="Helical" evidence="2">
    <location>
        <begin position="21"/>
        <end position="40"/>
    </location>
</feature>
<evidence type="ECO:0000313" key="5">
    <source>
        <dbReference type="EMBL" id="PDV98839.1"/>
    </source>
</evidence>
<feature type="domain" description="GAF" evidence="3">
    <location>
        <begin position="271"/>
        <end position="419"/>
    </location>
</feature>
<dbReference type="Pfam" id="PF07228">
    <property type="entry name" value="SpoIIE"/>
    <property type="match status" value="1"/>
</dbReference>
<keyword evidence="2" id="KW-1133">Transmembrane helix</keyword>
<feature type="transmembrane region" description="Helical" evidence="2">
    <location>
        <begin position="69"/>
        <end position="85"/>
    </location>
</feature>
<feature type="transmembrane region" description="Helical" evidence="2">
    <location>
        <begin position="194"/>
        <end position="215"/>
    </location>
</feature>
<dbReference type="SUPFAM" id="SSF55781">
    <property type="entry name" value="GAF domain-like"/>
    <property type="match status" value="3"/>
</dbReference>
<dbReference type="Proteomes" id="UP000220922">
    <property type="component" value="Unassembled WGS sequence"/>
</dbReference>
<feature type="domain" description="PPM-type phosphatase" evidence="4">
    <location>
        <begin position="787"/>
        <end position="1015"/>
    </location>
</feature>
<feature type="transmembrane region" description="Helical" evidence="2">
    <location>
        <begin position="155"/>
        <end position="173"/>
    </location>
</feature>
<keyword evidence="6" id="KW-1185">Reference proteome</keyword>
<keyword evidence="2" id="KW-0812">Transmembrane</keyword>
<dbReference type="EMBL" id="LYXE01000090">
    <property type="protein sequence ID" value="PDV98839.1"/>
    <property type="molecule type" value="Genomic_DNA"/>
</dbReference>
<dbReference type="AlphaFoldDB" id="A0A2H3KLF3"/>
<feature type="transmembrane region" description="Helical" evidence="2">
    <location>
        <begin position="46"/>
        <end position="62"/>
    </location>
</feature>
<dbReference type="GO" id="GO:0016791">
    <property type="term" value="F:phosphatase activity"/>
    <property type="evidence" value="ECO:0007669"/>
    <property type="project" value="TreeGrafter"/>
</dbReference>
<dbReference type="Gene3D" id="3.60.40.10">
    <property type="entry name" value="PPM-type phosphatase domain"/>
    <property type="match status" value="1"/>
</dbReference>
<evidence type="ECO:0000313" key="6">
    <source>
        <dbReference type="Proteomes" id="UP000220922"/>
    </source>
</evidence>
<feature type="transmembrane region" description="Helical" evidence="2">
    <location>
        <begin position="121"/>
        <end position="143"/>
    </location>
</feature>
<evidence type="ECO:0000259" key="4">
    <source>
        <dbReference type="SMART" id="SM00331"/>
    </source>
</evidence>
<dbReference type="SUPFAM" id="SSF81606">
    <property type="entry name" value="PP2C-like"/>
    <property type="match status" value="1"/>
</dbReference>
<feature type="domain" description="GAF" evidence="3">
    <location>
        <begin position="440"/>
        <end position="585"/>
    </location>
</feature>
<dbReference type="PANTHER" id="PTHR43156:SF2">
    <property type="entry name" value="STAGE II SPORULATION PROTEIN E"/>
    <property type="match status" value="1"/>
</dbReference>
<keyword evidence="2" id="KW-0472">Membrane</keyword>
<gene>
    <name evidence="5" type="ORF">A9Q02_02595</name>
</gene>
<comment type="caution">
    <text evidence="5">The sequence shown here is derived from an EMBL/GenBank/DDBJ whole genome shotgun (WGS) entry which is preliminary data.</text>
</comment>
<organism evidence="5 6">
    <name type="scientific">Candidatus Chloroploca asiatica</name>
    <dbReference type="NCBI Taxonomy" id="1506545"/>
    <lineage>
        <taxon>Bacteria</taxon>
        <taxon>Bacillati</taxon>
        <taxon>Chloroflexota</taxon>
        <taxon>Chloroflexia</taxon>
        <taxon>Chloroflexales</taxon>
        <taxon>Chloroflexineae</taxon>
        <taxon>Oscillochloridaceae</taxon>
        <taxon>Candidatus Chloroploca</taxon>
    </lineage>
</organism>
<dbReference type="Pfam" id="PF13185">
    <property type="entry name" value="GAF_2"/>
    <property type="match status" value="2"/>
</dbReference>
<evidence type="ECO:0000256" key="1">
    <source>
        <dbReference type="ARBA" id="ARBA00022801"/>
    </source>
</evidence>
<evidence type="ECO:0000256" key="2">
    <source>
        <dbReference type="SAM" id="Phobius"/>
    </source>
</evidence>
<dbReference type="PANTHER" id="PTHR43156">
    <property type="entry name" value="STAGE II SPORULATION PROTEIN E-RELATED"/>
    <property type="match status" value="1"/>
</dbReference>
<dbReference type="InterPro" id="IPR052016">
    <property type="entry name" value="Bact_Sigma-Reg"/>
</dbReference>
<dbReference type="SMART" id="SM00331">
    <property type="entry name" value="PP2C_SIG"/>
    <property type="match status" value="1"/>
</dbReference>
<dbReference type="InterPro" id="IPR036457">
    <property type="entry name" value="PPM-type-like_dom_sf"/>
</dbReference>
<dbReference type="InterPro" id="IPR001932">
    <property type="entry name" value="PPM-type_phosphatase-like_dom"/>
</dbReference>
<dbReference type="InterPro" id="IPR029016">
    <property type="entry name" value="GAF-like_dom_sf"/>
</dbReference>
<dbReference type="InterPro" id="IPR003018">
    <property type="entry name" value="GAF"/>
</dbReference>
<accession>A0A2H3KLF3</accession>
<evidence type="ECO:0000259" key="3">
    <source>
        <dbReference type="SMART" id="SM00065"/>
    </source>
</evidence>
<dbReference type="Gene3D" id="3.30.450.40">
    <property type="match status" value="3"/>
</dbReference>
<keyword evidence="1" id="KW-0378">Hydrolase</keyword>
<reference evidence="5 6" key="1">
    <citation type="submission" date="2016-05" db="EMBL/GenBank/DDBJ databases">
        <authorList>
            <person name="Lavstsen T."/>
            <person name="Jespersen J.S."/>
        </authorList>
    </citation>
    <scope>NUCLEOTIDE SEQUENCE [LARGE SCALE GENOMIC DNA]</scope>
    <source>
        <strain evidence="5 6">B7-9</strain>
    </source>
</reference>
<protein>
    <submittedName>
        <fullName evidence="5">Serine/threonine protein phosphatase</fullName>
    </submittedName>
</protein>